<dbReference type="AlphaFoldDB" id="W9XL91"/>
<feature type="region of interest" description="Disordered" evidence="11">
    <location>
        <begin position="1"/>
        <end position="27"/>
    </location>
</feature>
<dbReference type="GO" id="GO:0005543">
    <property type="term" value="F:phospholipid binding"/>
    <property type="evidence" value="ECO:0007669"/>
    <property type="project" value="TreeGrafter"/>
</dbReference>
<sequence>MAEAKLQSSPLGARNSPRIRRNDDSPSRQLQFELERAFSQIHLHETERQKLHVYQRRQQQEELDARELAQAEAHRAELNVANAQHEVVRRQAEAVLQAYIKQEEEERRRREEEQRRREEEERRKLEEDLARRRAEEERKAREEKDRREREARAKAEAERLAIYEKQKAEAEEKRRREKEEVESRQREEQENAEREAALRKEEAEKQAAAAKVPAPGPSARQLPQSSGRPSSSAQELESLHRSYLTIHKKLKDFRREFWERVKKDPSLKPHVGDMRRAMRTSVGQLTDDKVGNKKAHDRVKITLLRALNELPSPPVSVNDYLPPHLSLLDGGRTTVPSLVLYLLSFFSKAIINTFVGECAVNPKAAEPVGTLVAQIFSMTELQFAKNVASESSDPQFSTSTSTQKPTTVSLISVLMCKFHATAPALFGIHGSESTSAGRLRLGWRLEKLSDEKKAFVTENKHYDRLTGLGVGYASIALRNFSKAKVQNPWPPVHYWSSLAHIVNTPASEVQTSHLILLKSMLENNAVDRFVLFFGAAGIAALRQAALDFPRSLPRELQEKPVSKALGLMVESWKTEKHFSLE</sequence>
<keyword evidence="13" id="KW-1185">Reference proteome</keyword>
<name>W9XL91_9EURO</name>
<evidence type="ECO:0000256" key="6">
    <source>
        <dbReference type="ARBA" id="ARBA00023010"/>
    </source>
</evidence>
<feature type="compositionally biased region" description="Basic and acidic residues" evidence="11">
    <location>
        <begin position="101"/>
        <end position="205"/>
    </location>
</feature>
<dbReference type="GO" id="GO:0044614">
    <property type="term" value="C:nuclear pore cytoplasmic filaments"/>
    <property type="evidence" value="ECO:0007669"/>
    <property type="project" value="TreeGrafter"/>
</dbReference>
<dbReference type="GO" id="GO:0015031">
    <property type="term" value="P:protein transport"/>
    <property type="evidence" value="ECO:0007669"/>
    <property type="project" value="UniProtKB-KW"/>
</dbReference>
<keyword evidence="8" id="KW-0539">Nucleus</keyword>
<feature type="compositionally biased region" description="Polar residues" evidence="11">
    <location>
        <begin position="221"/>
        <end position="235"/>
    </location>
</feature>
<comment type="subcellular location">
    <subcellularLocation>
        <location evidence="1">Nucleus</location>
        <location evidence="1">Nuclear pore complex</location>
    </subcellularLocation>
</comment>
<dbReference type="Proteomes" id="UP000019478">
    <property type="component" value="Unassembled WGS sequence"/>
</dbReference>
<feature type="region of interest" description="Disordered" evidence="11">
    <location>
        <begin position="100"/>
        <end position="236"/>
    </location>
</feature>
<evidence type="ECO:0000256" key="7">
    <source>
        <dbReference type="ARBA" id="ARBA00023132"/>
    </source>
</evidence>
<dbReference type="PANTHER" id="PTHR12960:SF0">
    <property type="entry name" value="MRNA EXPORT FACTOR GLE1"/>
    <property type="match status" value="1"/>
</dbReference>
<keyword evidence="3" id="KW-0813">Transport</keyword>
<keyword evidence="5" id="KW-0653">Protein transport</keyword>
<keyword evidence="6" id="KW-0811">Translocation</keyword>
<dbReference type="EMBL" id="AMGY01000010">
    <property type="protein sequence ID" value="EXJ77741.1"/>
    <property type="molecule type" value="Genomic_DNA"/>
</dbReference>
<keyword evidence="4" id="KW-0509">mRNA transport</keyword>
<comment type="similarity">
    <text evidence="2">Belongs to the GLE1 family.</text>
</comment>
<proteinExistence type="inferred from homology"/>
<dbReference type="eggNOG" id="KOG2412">
    <property type="taxonomic scope" value="Eukaryota"/>
</dbReference>
<evidence type="ECO:0000256" key="11">
    <source>
        <dbReference type="SAM" id="MobiDB-lite"/>
    </source>
</evidence>
<evidence type="ECO:0000256" key="10">
    <source>
        <dbReference type="ARBA" id="ARBA00029983"/>
    </source>
</evidence>
<reference evidence="12 13" key="1">
    <citation type="submission" date="2013-03" db="EMBL/GenBank/DDBJ databases">
        <title>The Genome Sequence of Capronia epimyces CBS 606.96.</title>
        <authorList>
            <consortium name="The Broad Institute Genomics Platform"/>
            <person name="Cuomo C."/>
            <person name="de Hoog S."/>
            <person name="Gorbushina A."/>
            <person name="Walker B."/>
            <person name="Young S.K."/>
            <person name="Zeng Q."/>
            <person name="Gargeya S."/>
            <person name="Fitzgerald M."/>
            <person name="Haas B."/>
            <person name="Abouelleil A."/>
            <person name="Allen A.W."/>
            <person name="Alvarado L."/>
            <person name="Arachchi H.M."/>
            <person name="Berlin A.M."/>
            <person name="Chapman S.B."/>
            <person name="Gainer-Dewar J."/>
            <person name="Goldberg J."/>
            <person name="Griggs A."/>
            <person name="Gujja S."/>
            <person name="Hansen M."/>
            <person name="Howarth C."/>
            <person name="Imamovic A."/>
            <person name="Ireland A."/>
            <person name="Larimer J."/>
            <person name="McCowan C."/>
            <person name="Murphy C."/>
            <person name="Pearson M."/>
            <person name="Poon T.W."/>
            <person name="Priest M."/>
            <person name="Roberts A."/>
            <person name="Saif S."/>
            <person name="Shea T."/>
            <person name="Sisk P."/>
            <person name="Sykes S."/>
            <person name="Wortman J."/>
            <person name="Nusbaum C."/>
            <person name="Birren B."/>
        </authorList>
    </citation>
    <scope>NUCLEOTIDE SEQUENCE [LARGE SCALE GENOMIC DNA]</scope>
    <source>
        <strain evidence="12 13">CBS 606.96</strain>
    </source>
</reference>
<evidence type="ECO:0000256" key="3">
    <source>
        <dbReference type="ARBA" id="ARBA00022448"/>
    </source>
</evidence>
<dbReference type="GeneID" id="19174051"/>
<keyword evidence="7" id="KW-0906">Nuclear pore complex</keyword>
<dbReference type="InterPro" id="IPR012476">
    <property type="entry name" value="GLE1"/>
</dbReference>
<evidence type="ECO:0000256" key="2">
    <source>
        <dbReference type="ARBA" id="ARBA00011056"/>
    </source>
</evidence>
<evidence type="ECO:0000313" key="13">
    <source>
        <dbReference type="Proteomes" id="UP000019478"/>
    </source>
</evidence>
<dbReference type="InterPro" id="IPR038506">
    <property type="entry name" value="GLE1-like_sf"/>
</dbReference>
<gene>
    <name evidence="12" type="ORF">A1O3_09970</name>
</gene>
<dbReference type="GO" id="GO:0005737">
    <property type="term" value="C:cytoplasm"/>
    <property type="evidence" value="ECO:0007669"/>
    <property type="project" value="TreeGrafter"/>
</dbReference>
<dbReference type="GO" id="GO:0031369">
    <property type="term" value="F:translation initiation factor binding"/>
    <property type="evidence" value="ECO:0007669"/>
    <property type="project" value="TreeGrafter"/>
</dbReference>
<dbReference type="GO" id="GO:0000822">
    <property type="term" value="F:inositol hexakisphosphate binding"/>
    <property type="evidence" value="ECO:0007669"/>
    <property type="project" value="TreeGrafter"/>
</dbReference>
<dbReference type="OrthoDB" id="420884at2759"/>
<dbReference type="PANTHER" id="PTHR12960">
    <property type="entry name" value="GLE-1-RELATED"/>
    <property type="match status" value="1"/>
</dbReference>
<evidence type="ECO:0000256" key="9">
    <source>
        <dbReference type="ARBA" id="ARBA00026227"/>
    </source>
</evidence>
<dbReference type="Pfam" id="PF07817">
    <property type="entry name" value="GLE1"/>
    <property type="match status" value="1"/>
</dbReference>
<organism evidence="12 13">
    <name type="scientific">Capronia epimyces CBS 606.96</name>
    <dbReference type="NCBI Taxonomy" id="1182542"/>
    <lineage>
        <taxon>Eukaryota</taxon>
        <taxon>Fungi</taxon>
        <taxon>Dikarya</taxon>
        <taxon>Ascomycota</taxon>
        <taxon>Pezizomycotina</taxon>
        <taxon>Eurotiomycetes</taxon>
        <taxon>Chaetothyriomycetidae</taxon>
        <taxon>Chaetothyriales</taxon>
        <taxon>Herpotrichiellaceae</taxon>
        <taxon>Capronia</taxon>
    </lineage>
</organism>
<dbReference type="STRING" id="1182542.W9XL91"/>
<comment type="caution">
    <text evidence="12">The sequence shown here is derived from an EMBL/GenBank/DDBJ whole genome shotgun (WGS) entry which is preliminary data.</text>
</comment>
<evidence type="ECO:0000256" key="5">
    <source>
        <dbReference type="ARBA" id="ARBA00022927"/>
    </source>
</evidence>
<protein>
    <recommendedName>
        <fullName evidence="9">mRNA export factor GLE1</fullName>
    </recommendedName>
    <alternativeName>
        <fullName evidence="10">Nucleoporin GLE1</fullName>
    </alternativeName>
</protein>
<dbReference type="RefSeq" id="XP_007738251.1">
    <property type="nucleotide sequence ID" value="XM_007740061.1"/>
</dbReference>
<accession>W9XL91</accession>
<evidence type="ECO:0000256" key="1">
    <source>
        <dbReference type="ARBA" id="ARBA00004567"/>
    </source>
</evidence>
<feature type="compositionally biased region" description="Polar residues" evidence="11">
    <location>
        <begin position="1"/>
        <end position="10"/>
    </location>
</feature>
<dbReference type="HOGENOM" id="CLU_018821_1_0_1"/>
<dbReference type="GO" id="GO:0016973">
    <property type="term" value="P:poly(A)+ mRNA export from nucleus"/>
    <property type="evidence" value="ECO:0007669"/>
    <property type="project" value="InterPro"/>
</dbReference>
<dbReference type="Gene3D" id="1.25.40.510">
    <property type="entry name" value="GLE1-like"/>
    <property type="match status" value="1"/>
</dbReference>
<evidence type="ECO:0000256" key="4">
    <source>
        <dbReference type="ARBA" id="ARBA00022816"/>
    </source>
</evidence>
<evidence type="ECO:0000313" key="12">
    <source>
        <dbReference type="EMBL" id="EXJ77741.1"/>
    </source>
</evidence>
<evidence type="ECO:0000256" key="8">
    <source>
        <dbReference type="ARBA" id="ARBA00023242"/>
    </source>
</evidence>